<organism evidence="8">
    <name type="scientific">Salvia splendens</name>
    <name type="common">Scarlet sage</name>
    <dbReference type="NCBI Taxonomy" id="180675"/>
    <lineage>
        <taxon>Eukaryota</taxon>
        <taxon>Viridiplantae</taxon>
        <taxon>Streptophyta</taxon>
        <taxon>Embryophyta</taxon>
        <taxon>Tracheophyta</taxon>
        <taxon>Spermatophyta</taxon>
        <taxon>Magnoliopsida</taxon>
        <taxon>eudicotyledons</taxon>
        <taxon>Gunneridae</taxon>
        <taxon>Pentapetalae</taxon>
        <taxon>asterids</taxon>
        <taxon>lamiids</taxon>
        <taxon>Lamiales</taxon>
        <taxon>Lamiaceae</taxon>
        <taxon>Nepetoideae</taxon>
        <taxon>Mentheae</taxon>
        <taxon>Salviinae</taxon>
        <taxon>Salvia</taxon>
        <taxon>Salvia subgen. Calosphace</taxon>
        <taxon>core Calosphace</taxon>
    </lineage>
</organism>
<dbReference type="InterPro" id="IPR043132">
    <property type="entry name" value="BCAT-like_C"/>
</dbReference>
<evidence type="ECO:0000256" key="3">
    <source>
        <dbReference type="ARBA" id="ARBA00022576"/>
    </source>
</evidence>
<sequence>MFLKTATTRILSRITSTPPHKSQIGLRFLGGQAASPLQESVVEEEMEWENLGFGLVQTDYMYVMKCGEENEFEAGQLSRFGTIELNPSAGVLNYGQGIFEGTKAYRSENGGLFLFRPQENAIRMQIGAERMCMQSPSVHQFIHAVKKTALANRRWVLKAMRRAKDKGFSDVLYLDANNKRDIEEVSSSNVFMLKGNVISTPPTNGTILEGITRKSIMDIARDLGYQVEERSIPIQELLGADEVFCTGTAVGVAPVGSITYKGNRVEYKMSTELGCLKLHSTLVGIQRGEIEDSRGWSDPNLQPSQQLGQQADLIANLHDNPYPFFLLFTLNFLSLSKNQTNMIFKTVSSRIIRRITATPPYKSQIGVRFLGGQAASPLQESVVEEEMEWENLGFGLVQTDYMYVMKCGEENEFEAGQLSRFGNIELNPSAGVLNYGQGVFEGTKAYRSENGRLFLFRPQENAIRMQFGADRMCMQSPSVDQFIHAVKQTALANRRFVLKAMKRAKDKGFSDVLYLDANNKRDIEEVSASNVFMVKGNVISTPPTNGTILEGITRKSIMDIAQDLGYQVEERSIPIEELLEADEVFCTGTAVSVAPVGSITYKGNRVEYKMSTELGSLKLHSRLVGIQRGEIEDSRGWLVQIE</sequence>
<proteinExistence type="inferred from homology"/>
<dbReference type="InterPro" id="IPR001544">
    <property type="entry name" value="Aminotrans_IV"/>
</dbReference>
<dbReference type="InterPro" id="IPR005786">
    <property type="entry name" value="B_amino_transII"/>
</dbReference>
<evidence type="ECO:0000256" key="6">
    <source>
        <dbReference type="RuleBase" id="RU004516"/>
    </source>
</evidence>
<dbReference type="SUPFAM" id="SSF56752">
    <property type="entry name" value="D-aminoacid aminotransferase-like PLP-dependent enzymes"/>
    <property type="match status" value="2"/>
</dbReference>
<dbReference type="PROSITE" id="PS00770">
    <property type="entry name" value="AA_TRANSFER_CLASS_4"/>
    <property type="match status" value="2"/>
</dbReference>
<comment type="cofactor">
    <cofactor evidence="1 6">
        <name>pyridoxal 5'-phosphate</name>
        <dbReference type="ChEBI" id="CHEBI:597326"/>
    </cofactor>
</comment>
<comment type="catalytic activity">
    <reaction evidence="7">
        <text>L-isoleucine + 2-oxoglutarate = (S)-3-methyl-2-oxopentanoate + L-glutamate</text>
        <dbReference type="Rhea" id="RHEA:24801"/>
        <dbReference type="ChEBI" id="CHEBI:16810"/>
        <dbReference type="ChEBI" id="CHEBI:29985"/>
        <dbReference type="ChEBI" id="CHEBI:35146"/>
        <dbReference type="ChEBI" id="CHEBI:58045"/>
        <dbReference type="EC" id="2.6.1.42"/>
    </reaction>
</comment>
<keyword evidence="7" id="KW-0028">Amino-acid biosynthesis</keyword>
<evidence type="ECO:0000313" key="8">
    <source>
        <dbReference type="EMBL" id="KAG6402593.1"/>
    </source>
</evidence>
<dbReference type="InterPro" id="IPR018300">
    <property type="entry name" value="Aminotrans_IV_CS"/>
</dbReference>
<dbReference type="Pfam" id="PF01063">
    <property type="entry name" value="Aminotran_4"/>
    <property type="match status" value="2"/>
</dbReference>
<evidence type="ECO:0000256" key="2">
    <source>
        <dbReference type="ARBA" id="ARBA00009320"/>
    </source>
</evidence>
<comment type="catalytic activity">
    <reaction evidence="7">
        <text>L-valine + 2-oxoglutarate = 3-methyl-2-oxobutanoate + L-glutamate</text>
        <dbReference type="Rhea" id="RHEA:24813"/>
        <dbReference type="ChEBI" id="CHEBI:11851"/>
        <dbReference type="ChEBI" id="CHEBI:16810"/>
        <dbReference type="ChEBI" id="CHEBI:29985"/>
        <dbReference type="ChEBI" id="CHEBI:57762"/>
        <dbReference type="EC" id="2.6.1.42"/>
    </reaction>
</comment>
<accession>A0A8X8WWN5</accession>
<keyword evidence="5 6" id="KW-0663">Pyridoxal phosphate</keyword>
<dbReference type="EC" id="2.6.1.42" evidence="7"/>
<dbReference type="InterPro" id="IPR036038">
    <property type="entry name" value="Aminotransferase-like"/>
</dbReference>
<dbReference type="Gene3D" id="3.20.10.10">
    <property type="entry name" value="D-amino Acid Aminotransferase, subunit A, domain 2"/>
    <property type="match status" value="2"/>
</dbReference>
<dbReference type="GO" id="GO:0004084">
    <property type="term" value="F:branched-chain-amino-acid transaminase activity"/>
    <property type="evidence" value="ECO:0007669"/>
    <property type="project" value="UniProtKB-EC"/>
</dbReference>
<keyword evidence="4 7" id="KW-0808">Transferase</keyword>
<reference evidence="8" key="2">
    <citation type="submission" date="2020-08" db="EMBL/GenBank/DDBJ databases">
        <title>Plant Genome Project.</title>
        <authorList>
            <person name="Zhang R.-G."/>
        </authorList>
    </citation>
    <scope>NUCLEOTIDE SEQUENCE</scope>
    <source>
        <strain evidence="8">Huo1</strain>
        <tissue evidence="8">Leaf</tissue>
    </source>
</reference>
<dbReference type="Proteomes" id="UP000298416">
    <property type="component" value="Unassembled WGS sequence"/>
</dbReference>
<comment type="catalytic activity">
    <reaction evidence="7">
        <text>L-leucine + 2-oxoglutarate = 4-methyl-2-oxopentanoate + L-glutamate</text>
        <dbReference type="Rhea" id="RHEA:18321"/>
        <dbReference type="ChEBI" id="CHEBI:16810"/>
        <dbReference type="ChEBI" id="CHEBI:17865"/>
        <dbReference type="ChEBI" id="CHEBI:29985"/>
        <dbReference type="ChEBI" id="CHEBI:57427"/>
        <dbReference type="EC" id="2.6.1.42"/>
    </reaction>
</comment>
<name>A0A8X8WWN5_SALSN</name>
<dbReference type="PANTHER" id="PTHR42825">
    <property type="entry name" value="AMINO ACID AMINOTRANSFERASE"/>
    <property type="match status" value="1"/>
</dbReference>
<dbReference type="AlphaFoldDB" id="A0A8X8WWN5"/>
<comment type="similarity">
    <text evidence="2 7">Belongs to the class-IV pyridoxal-phosphate-dependent aminotransferase family.</text>
</comment>
<evidence type="ECO:0000256" key="4">
    <source>
        <dbReference type="ARBA" id="ARBA00022679"/>
    </source>
</evidence>
<evidence type="ECO:0000256" key="7">
    <source>
        <dbReference type="RuleBase" id="RU004517"/>
    </source>
</evidence>
<reference evidence="8" key="1">
    <citation type="submission" date="2018-01" db="EMBL/GenBank/DDBJ databases">
        <authorList>
            <person name="Mao J.F."/>
        </authorList>
    </citation>
    <scope>NUCLEOTIDE SEQUENCE</scope>
    <source>
        <strain evidence="8">Huo1</strain>
        <tissue evidence="8">Leaf</tissue>
    </source>
</reference>
<dbReference type="Gene3D" id="3.30.470.10">
    <property type="match status" value="4"/>
</dbReference>
<keyword evidence="7" id="KW-0100">Branched-chain amino acid biosynthesis</keyword>
<keyword evidence="3 7" id="KW-0032">Aminotransferase</keyword>
<dbReference type="GO" id="GO:0008652">
    <property type="term" value="P:amino acid biosynthetic process"/>
    <property type="evidence" value="ECO:0007669"/>
    <property type="project" value="UniProtKB-KW"/>
</dbReference>
<evidence type="ECO:0000256" key="5">
    <source>
        <dbReference type="ARBA" id="ARBA00022898"/>
    </source>
</evidence>
<comment type="caution">
    <text evidence="8">The sequence shown here is derived from an EMBL/GenBank/DDBJ whole genome shotgun (WGS) entry which is preliminary data.</text>
</comment>
<dbReference type="PANTHER" id="PTHR42825:SF29">
    <property type="entry name" value="BRANCHED-CHAIN-AMINO-ACID AMINOTRANSFERASE"/>
    <property type="match status" value="1"/>
</dbReference>
<evidence type="ECO:0000256" key="1">
    <source>
        <dbReference type="ARBA" id="ARBA00001933"/>
    </source>
</evidence>
<evidence type="ECO:0000313" key="9">
    <source>
        <dbReference type="Proteomes" id="UP000298416"/>
    </source>
</evidence>
<protein>
    <recommendedName>
        <fullName evidence="7">Branched-chain-amino-acid aminotransferase</fullName>
        <ecNumber evidence="7">2.6.1.42</ecNumber>
    </recommendedName>
</protein>
<keyword evidence="9" id="KW-1185">Reference proteome</keyword>
<dbReference type="EMBL" id="PNBA02000013">
    <property type="protein sequence ID" value="KAG6402593.1"/>
    <property type="molecule type" value="Genomic_DNA"/>
</dbReference>
<dbReference type="InterPro" id="IPR043131">
    <property type="entry name" value="BCAT-like_N"/>
</dbReference>
<gene>
    <name evidence="8" type="ORF">SASPL_134790</name>
</gene>
<dbReference type="GO" id="GO:0009082">
    <property type="term" value="P:branched-chain amino acid biosynthetic process"/>
    <property type="evidence" value="ECO:0007669"/>
    <property type="project" value="UniProtKB-KW"/>
</dbReference>